<evidence type="ECO:0000256" key="1">
    <source>
        <dbReference type="SAM" id="MobiDB-lite"/>
    </source>
</evidence>
<dbReference type="SUPFAM" id="SSF54719">
    <property type="entry name" value="Fe,Mn superoxide dismutase (SOD), C-terminal domain"/>
    <property type="match status" value="1"/>
</dbReference>
<dbReference type="GeneID" id="30155375"/>
<dbReference type="STRING" id="1295533.A0A1E3HPZ3"/>
<evidence type="ECO:0000313" key="2">
    <source>
        <dbReference type="EMBL" id="ODN78429.1"/>
    </source>
</evidence>
<dbReference type="PANTHER" id="PTHR42769">
    <property type="entry name" value="SUPEROXIDE DISMUTASE"/>
    <property type="match status" value="1"/>
</dbReference>
<dbReference type="EMBL" id="AWGJ01000006">
    <property type="protein sequence ID" value="ODN78429.1"/>
    <property type="molecule type" value="Genomic_DNA"/>
</dbReference>
<name>A0A1E3HPZ3_9TREE</name>
<organism evidence="2 3">
    <name type="scientific">Cryptococcus amylolentus CBS 6039</name>
    <dbReference type="NCBI Taxonomy" id="1295533"/>
    <lineage>
        <taxon>Eukaryota</taxon>
        <taxon>Fungi</taxon>
        <taxon>Dikarya</taxon>
        <taxon>Basidiomycota</taxon>
        <taxon>Agaricomycotina</taxon>
        <taxon>Tremellomycetes</taxon>
        <taxon>Tremellales</taxon>
        <taxon>Cryptococcaceae</taxon>
        <taxon>Cryptococcus</taxon>
    </lineage>
</organism>
<evidence type="ECO:0008006" key="4">
    <source>
        <dbReference type="Google" id="ProtNLM"/>
    </source>
</evidence>
<gene>
    <name evidence="2" type="ORF">L202_04066</name>
</gene>
<accession>A0A1E3HPZ3</accession>
<dbReference type="Proteomes" id="UP000094065">
    <property type="component" value="Unassembled WGS sequence"/>
</dbReference>
<feature type="region of interest" description="Disordered" evidence="1">
    <location>
        <begin position="209"/>
        <end position="236"/>
    </location>
</feature>
<evidence type="ECO:0000313" key="3">
    <source>
        <dbReference type="Proteomes" id="UP000094065"/>
    </source>
</evidence>
<dbReference type="Gene3D" id="3.55.40.20">
    <property type="entry name" value="Iron/manganese superoxide dismutase, C-terminal domain"/>
    <property type="match status" value="1"/>
</dbReference>
<keyword evidence="3" id="KW-1185">Reference proteome</keyword>
<dbReference type="OrthoDB" id="275227at2759"/>
<dbReference type="GO" id="GO:0004784">
    <property type="term" value="F:superoxide dismutase activity"/>
    <property type="evidence" value="ECO:0007669"/>
    <property type="project" value="TreeGrafter"/>
</dbReference>
<sequence>MARTSLLRPLSALAASRSAFAPSATRAARFINTGPTHAAGEAGIDYRVLEGIDGFLPKENFDRITEWQGGLWERLQREVNNNPALAETKQKWDTKGLDIVDLLGVSARDKNLSLTYNYAALLANNSFFLDTLNPDAKKTPDAKFASLLEKLEGYAEGIVGGGWLWIVKTGDREEDIDIIPTFASGTLLIPGRAQSSRAAQLFQQPLHSSASLPESSSPASDAEAAPEAPPSKAEQTRLAKKTVGAYPSPLAVVNLYELAWLGDKYGVWGKKEYVRDWFNSLDWEKVKQRHAQVYA</sequence>
<reference evidence="2 3" key="1">
    <citation type="submission" date="2016-06" db="EMBL/GenBank/DDBJ databases">
        <title>Evolution of pathogenesis and genome organization in the Tremellales.</title>
        <authorList>
            <person name="Cuomo C."/>
            <person name="Litvintseva A."/>
            <person name="Heitman J."/>
            <person name="Chen Y."/>
            <person name="Sun S."/>
            <person name="Springer D."/>
            <person name="Dromer F."/>
            <person name="Young S."/>
            <person name="Zeng Q."/>
            <person name="Chapman S."/>
            <person name="Gujja S."/>
            <person name="Saif S."/>
            <person name="Birren B."/>
        </authorList>
    </citation>
    <scope>NUCLEOTIDE SEQUENCE [LARGE SCALE GENOMIC DNA]</scope>
    <source>
        <strain evidence="2 3">CBS 6039</strain>
    </source>
</reference>
<dbReference type="InterPro" id="IPR036314">
    <property type="entry name" value="SOD_C_sf"/>
</dbReference>
<dbReference type="RefSeq" id="XP_018993475.1">
    <property type="nucleotide sequence ID" value="XM_019138039.1"/>
</dbReference>
<proteinExistence type="predicted"/>
<feature type="compositionally biased region" description="Low complexity" evidence="1">
    <location>
        <begin position="209"/>
        <end position="233"/>
    </location>
</feature>
<dbReference type="PANTHER" id="PTHR42769:SF3">
    <property type="entry name" value="SUPEROXIDE DISMUTASE [FE] 2, CHLOROPLASTIC"/>
    <property type="match status" value="1"/>
</dbReference>
<protein>
    <recommendedName>
        <fullName evidence="4">Manganese/iron superoxide dismutase C-terminal domain-containing protein</fullName>
    </recommendedName>
</protein>
<dbReference type="AlphaFoldDB" id="A0A1E3HPZ3"/>
<comment type="caution">
    <text evidence="2">The sequence shown here is derived from an EMBL/GenBank/DDBJ whole genome shotgun (WGS) entry which is preliminary data.</text>
</comment>